<dbReference type="GO" id="GO:0005783">
    <property type="term" value="C:endoplasmic reticulum"/>
    <property type="evidence" value="ECO:0007669"/>
    <property type="project" value="TreeGrafter"/>
</dbReference>
<dbReference type="InParanoid" id="F0YJP6"/>
<dbReference type="RefSeq" id="XP_009040604.1">
    <property type="nucleotide sequence ID" value="XM_009042356.1"/>
</dbReference>
<dbReference type="FunCoup" id="F0YJP6">
    <property type="interactions" value="257"/>
</dbReference>
<reference evidence="3 4" key="1">
    <citation type="journal article" date="2011" name="Proc. Natl. Acad. Sci. U.S.A.">
        <title>Niche of harmful alga Aureococcus anophagefferens revealed through ecogenomics.</title>
        <authorList>
            <person name="Gobler C.J."/>
            <person name="Berry D.L."/>
            <person name="Dyhrman S.T."/>
            <person name="Wilhelm S.W."/>
            <person name="Salamov A."/>
            <person name="Lobanov A.V."/>
            <person name="Zhang Y."/>
            <person name="Collier J.L."/>
            <person name="Wurch L.L."/>
            <person name="Kustka A.B."/>
            <person name="Dill B.D."/>
            <person name="Shah M."/>
            <person name="VerBerkmoes N.C."/>
            <person name="Kuo A."/>
            <person name="Terry A."/>
            <person name="Pangilinan J."/>
            <person name="Lindquist E.A."/>
            <person name="Lucas S."/>
            <person name="Paulsen I.T."/>
            <person name="Hattenrath-Lehmann T.K."/>
            <person name="Talmage S.C."/>
            <person name="Walker E.A."/>
            <person name="Koch F."/>
            <person name="Burson A.M."/>
            <person name="Marcoval M.A."/>
            <person name="Tang Y.Z."/>
            <person name="Lecleir G.R."/>
            <person name="Coyne K.J."/>
            <person name="Berg G.M."/>
            <person name="Bertrand E.M."/>
            <person name="Saito M.A."/>
            <person name="Gladyshev V.N."/>
            <person name="Grigoriev I.V."/>
        </authorList>
    </citation>
    <scope>NUCLEOTIDE SEQUENCE [LARGE SCALE GENOMIC DNA]</scope>
    <source>
        <strain evidence="4">CCMP 1984</strain>
    </source>
</reference>
<accession>F0YJP6</accession>
<dbReference type="GeneID" id="20222485"/>
<dbReference type="OMA" id="YVLESVN"/>
<evidence type="ECO:0000313" key="4">
    <source>
        <dbReference type="Proteomes" id="UP000002729"/>
    </source>
</evidence>
<dbReference type="PANTHER" id="PTHR12993:SF11">
    <property type="entry name" value="N-ACETYLGLUCOSAMINYL-PHOSPHATIDYLINOSITOL DE-N-ACETYLASE"/>
    <property type="match status" value="1"/>
</dbReference>
<dbReference type="GO" id="GO:0006506">
    <property type="term" value="P:GPI anchor biosynthetic process"/>
    <property type="evidence" value="ECO:0007669"/>
    <property type="project" value="UniProtKB-UniPathway"/>
</dbReference>
<sequence>MTPTYEDVVILVIAHPDDESMFFFPTLARLSAERPVHILCLSDGGYDGCGPARDRAAEPWLVRRREMYSAAMRFGATASVVEDPRLQDGGEWDACVVAEVARRGIEASFAVRGSCRRCVVTFDERGASGHKNHASTSRGLVLLRLASESQADSLFGTRFFELESTPFTSRFLGMLAVPVGLVRSRVDPQPSVLYANLDVITAFRALAVHETQFVWFRKLFLVFSSYTFLNRLIEIQRPIMPIHSLR</sequence>
<dbReference type="GO" id="GO:0000225">
    <property type="term" value="F:N-acetylglucosaminylphosphatidylinositol deacetylase activity"/>
    <property type="evidence" value="ECO:0007669"/>
    <property type="project" value="UniProtKB-EC"/>
</dbReference>
<dbReference type="EC" id="3.5.1.89" evidence="2"/>
<keyword evidence="4" id="KW-1185">Reference proteome</keyword>
<protein>
    <recommendedName>
        <fullName evidence="2">N-acetylglucosaminylphosphatidylinositol deacetylase</fullName>
        <ecNumber evidence="2">3.5.1.89</ecNumber>
    </recommendedName>
</protein>
<dbReference type="OrthoDB" id="440160at2759"/>
<evidence type="ECO:0000256" key="2">
    <source>
        <dbReference type="ARBA" id="ARBA00012176"/>
    </source>
</evidence>
<dbReference type="EMBL" id="GL833148">
    <property type="protein sequence ID" value="EGB04690.1"/>
    <property type="molecule type" value="Genomic_DNA"/>
</dbReference>
<comment type="similarity">
    <text evidence="1">Belongs to the PIGL family.</text>
</comment>
<dbReference type="KEGG" id="aaf:AURANDRAFT_55121"/>
<dbReference type="eggNOG" id="KOG3332">
    <property type="taxonomic scope" value="Eukaryota"/>
</dbReference>
<evidence type="ECO:0000313" key="3">
    <source>
        <dbReference type="EMBL" id="EGB04690.1"/>
    </source>
</evidence>
<proteinExistence type="inferred from homology"/>
<organism evidence="4">
    <name type="scientific">Aureococcus anophagefferens</name>
    <name type="common">Harmful bloom alga</name>
    <dbReference type="NCBI Taxonomy" id="44056"/>
    <lineage>
        <taxon>Eukaryota</taxon>
        <taxon>Sar</taxon>
        <taxon>Stramenopiles</taxon>
        <taxon>Ochrophyta</taxon>
        <taxon>Pelagophyceae</taxon>
        <taxon>Pelagomonadales</taxon>
        <taxon>Pelagomonadaceae</taxon>
        <taxon>Aureococcus</taxon>
    </lineage>
</organism>
<dbReference type="InterPro" id="IPR003737">
    <property type="entry name" value="GlcNAc_PI_deacetylase-related"/>
</dbReference>
<evidence type="ECO:0000256" key="1">
    <source>
        <dbReference type="ARBA" id="ARBA00006066"/>
    </source>
</evidence>
<dbReference type="GO" id="GO:0016020">
    <property type="term" value="C:membrane"/>
    <property type="evidence" value="ECO:0007669"/>
    <property type="project" value="GOC"/>
</dbReference>
<gene>
    <name evidence="3" type="ORF">AURANDRAFT_55121</name>
</gene>
<dbReference type="UniPathway" id="UPA00196"/>
<dbReference type="PANTHER" id="PTHR12993">
    <property type="entry name" value="N-ACETYLGLUCOSAMINYL-PHOSPHATIDYLINOSITOL DE-N-ACETYLASE-RELATED"/>
    <property type="match status" value="1"/>
</dbReference>
<name>F0YJP6_AURAN</name>
<dbReference type="Pfam" id="PF02585">
    <property type="entry name" value="PIG-L"/>
    <property type="match status" value="1"/>
</dbReference>
<dbReference type="Proteomes" id="UP000002729">
    <property type="component" value="Unassembled WGS sequence"/>
</dbReference>
<dbReference type="AlphaFoldDB" id="F0YJP6"/>
<dbReference type="SUPFAM" id="SSF102588">
    <property type="entry name" value="LmbE-like"/>
    <property type="match status" value="1"/>
</dbReference>
<dbReference type="Gene3D" id="3.40.50.10320">
    <property type="entry name" value="LmbE-like"/>
    <property type="match status" value="1"/>
</dbReference>
<dbReference type="InterPro" id="IPR024078">
    <property type="entry name" value="LmbE-like_dom_sf"/>
</dbReference>